<feature type="transmembrane region" description="Helical" evidence="1">
    <location>
        <begin position="12"/>
        <end position="34"/>
    </location>
</feature>
<evidence type="ECO:0000256" key="1">
    <source>
        <dbReference type="SAM" id="Phobius"/>
    </source>
</evidence>
<dbReference type="CDD" id="cd13128">
    <property type="entry name" value="MATE_Wzx_like"/>
    <property type="match status" value="1"/>
</dbReference>
<organism evidence="2 3">
    <name type="scientific">Spirosoma oryzae</name>
    <dbReference type="NCBI Taxonomy" id="1469603"/>
    <lineage>
        <taxon>Bacteria</taxon>
        <taxon>Pseudomonadati</taxon>
        <taxon>Bacteroidota</taxon>
        <taxon>Cytophagia</taxon>
        <taxon>Cytophagales</taxon>
        <taxon>Cytophagaceae</taxon>
        <taxon>Spirosoma</taxon>
    </lineage>
</organism>
<feature type="transmembrane region" description="Helical" evidence="1">
    <location>
        <begin position="85"/>
        <end position="106"/>
    </location>
</feature>
<gene>
    <name evidence="2" type="ORF">CLV58_13341</name>
</gene>
<feature type="transmembrane region" description="Helical" evidence="1">
    <location>
        <begin position="362"/>
        <end position="381"/>
    </location>
</feature>
<dbReference type="Proteomes" id="UP000238375">
    <property type="component" value="Unassembled WGS sequence"/>
</dbReference>
<dbReference type="AlphaFoldDB" id="A0A2T0S1X2"/>
<proteinExistence type="predicted"/>
<accession>A0A2T0S1X2</accession>
<dbReference type="PANTHER" id="PTHR43424">
    <property type="entry name" value="LOCUS PUTATIVE PROTEIN 1-RELATED"/>
    <property type="match status" value="1"/>
</dbReference>
<dbReference type="EMBL" id="PVTE01000033">
    <property type="protein sequence ID" value="PRY27408.1"/>
    <property type="molecule type" value="Genomic_DNA"/>
</dbReference>
<dbReference type="RefSeq" id="WP_106140538.1">
    <property type="nucleotide sequence ID" value="NZ_PVTE01000033.1"/>
</dbReference>
<evidence type="ECO:0000313" key="2">
    <source>
        <dbReference type="EMBL" id="PRY27408.1"/>
    </source>
</evidence>
<name>A0A2T0S1X2_9BACT</name>
<feature type="transmembrane region" description="Helical" evidence="1">
    <location>
        <begin position="335"/>
        <end position="355"/>
    </location>
</feature>
<dbReference type="OrthoDB" id="9770347at2"/>
<feature type="transmembrane region" description="Helical" evidence="1">
    <location>
        <begin position="112"/>
        <end position="132"/>
    </location>
</feature>
<keyword evidence="1" id="KW-0472">Membrane</keyword>
<dbReference type="Pfam" id="PF13440">
    <property type="entry name" value="Polysacc_synt_3"/>
    <property type="match status" value="1"/>
</dbReference>
<feature type="transmembrane region" description="Helical" evidence="1">
    <location>
        <begin position="170"/>
        <end position="192"/>
    </location>
</feature>
<dbReference type="InterPro" id="IPR052556">
    <property type="entry name" value="PolySynth_Transporter"/>
</dbReference>
<feature type="transmembrane region" description="Helical" evidence="1">
    <location>
        <begin position="40"/>
        <end position="64"/>
    </location>
</feature>
<feature type="transmembrane region" description="Helical" evidence="1">
    <location>
        <begin position="261"/>
        <end position="283"/>
    </location>
</feature>
<keyword evidence="1" id="KW-0812">Transmembrane</keyword>
<feature type="transmembrane region" description="Helical" evidence="1">
    <location>
        <begin position="295"/>
        <end position="315"/>
    </location>
</feature>
<reference evidence="2 3" key="1">
    <citation type="submission" date="2018-03" db="EMBL/GenBank/DDBJ databases">
        <title>Genomic Encyclopedia of Archaeal and Bacterial Type Strains, Phase II (KMG-II): from individual species to whole genera.</title>
        <authorList>
            <person name="Goeker M."/>
        </authorList>
    </citation>
    <scope>NUCLEOTIDE SEQUENCE [LARGE SCALE GENOMIC DNA]</scope>
    <source>
        <strain evidence="2 3">DSM 28354</strain>
    </source>
</reference>
<feature type="transmembrane region" description="Helical" evidence="1">
    <location>
        <begin position="387"/>
        <end position="408"/>
    </location>
</feature>
<comment type="caution">
    <text evidence="2">The sequence shown here is derived from an EMBL/GenBank/DDBJ whole genome shotgun (WGS) entry which is preliminary data.</text>
</comment>
<evidence type="ECO:0000313" key="3">
    <source>
        <dbReference type="Proteomes" id="UP000238375"/>
    </source>
</evidence>
<keyword evidence="3" id="KW-1185">Reference proteome</keyword>
<feature type="transmembrane region" description="Helical" evidence="1">
    <location>
        <begin position="144"/>
        <end position="164"/>
    </location>
</feature>
<dbReference type="PANTHER" id="PTHR43424:SF1">
    <property type="entry name" value="LOCUS PUTATIVE PROTEIN 1-RELATED"/>
    <property type="match status" value="1"/>
</dbReference>
<keyword evidence="1" id="KW-1133">Transmembrane helix</keyword>
<sequence length="441" mass="50270">MWKVIANIGWIFFDRVFRLIVGVLVSVWVARYLGPSEFGILNYAMLFPTVLMSLAGFGLTNILLIDFVAANNDLEKQHRLTQLGLFIKLMFGSLAYVISCSLNYILNKDNPVLFQLINLTGVILILQSSDIIDTYFQSQTKAKLSIVVKLIAFGLASLLRIYALKNDKKINFLVVINIIESLLVYVLSLMVYQQKISSLFSNISQAVNLKLIKQMIQTAWPIMITEFFVFVYMRVDQFMIEELSTNRELGLYGAALRLSEAWYFIAGAITTSFYPKIAEYWLINREKFYNQYQSLLNILTYMSIGLSIFVSVSANRLIEVLYGPDFQQAGSILSVHIWAGVFVFIGVGTNNLMIVNNLQKFVLIKTITGALLNVLLNFWLIPLYGAMGASIATFISYGFQAYLLNYFLKEARPIFNLQSQSFINFITLKRPIMAKFNFKQL</sequence>
<protein>
    <submittedName>
        <fullName evidence="2">PST family polysaccharide transporter</fullName>
    </submittedName>
</protein>